<sequence>MQWDNTLHGLLVALGIGLLIGLIQENREDDKRPLLAGVRTHALVAILAAVAVGLGQWVLIAALLVIGALVVASYLHAGDGSPGITSEIGVLVTAMLAALASLRPDLATALAVVTAGLVYAKRPLQRLAREVISPREINDALLLAAAALVVLPFLPDEPVDPWGVLVPSTIWRMVVLVMAVGMLGHIAIRLVGGRWGLMLAGFFAGFASSTATVVTFGQRVREHPEQRIASIAAALLANLASLSLFAAVIGAGSAALLRATMWPLLASGTVLLLASAIAWRRNPPGDEPMREPDARAFRLSHALLFAVIITVVLLASTALRHLFGDAGAIAAAMAAAIGELRAAAAGLAQLVAVEGVELGLARWGVIGMLVTSTLAKSVIAWMAGGPRYGLAVSAGLVAALAAAVGVALWPMAAA</sequence>
<proteinExistence type="predicted"/>
<keyword evidence="4" id="KW-1185">Reference proteome</keyword>
<dbReference type="OrthoDB" id="5950439at2"/>
<keyword evidence="1" id="KW-1133">Transmembrane helix</keyword>
<accession>A0A4R3LDS7</accession>
<feature type="transmembrane region" description="Helical" evidence="1">
    <location>
        <begin position="360"/>
        <end position="383"/>
    </location>
</feature>
<dbReference type="InterPro" id="IPR025105">
    <property type="entry name" value="DUF4010"/>
</dbReference>
<dbReference type="EMBL" id="SMAF01000012">
    <property type="protein sequence ID" value="TCS97528.1"/>
    <property type="molecule type" value="Genomic_DNA"/>
</dbReference>
<feature type="transmembrane region" description="Helical" evidence="1">
    <location>
        <begin position="88"/>
        <end position="119"/>
    </location>
</feature>
<organism evidence="3 4">
    <name type="scientific">Pseudofulvimonas gallinarii</name>
    <dbReference type="NCBI Taxonomy" id="634155"/>
    <lineage>
        <taxon>Bacteria</taxon>
        <taxon>Pseudomonadati</taxon>
        <taxon>Pseudomonadota</taxon>
        <taxon>Gammaproteobacteria</taxon>
        <taxon>Lysobacterales</taxon>
        <taxon>Rhodanobacteraceae</taxon>
        <taxon>Pseudofulvimonas</taxon>
    </lineage>
</organism>
<gene>
    <name evidence="3" type="ORF">EDC25_1129</name>
</gene>
<reference evidence="3 4" key="1">
    <citation type="submission" date="2019-03" db="EMBL/GenBank/DDBJ databases">
        <title>Genomic Encyclopedia of Type Strains, Phase IV (KMG-IV): sequencing the most valuable type-strain genomes for metagenomic binning, comparative biology and taxonomic classification.</title>
        <authorList>
            <person name="Goeker M."/>
        </authorList>
    </citation>
    <scope>NUCLEOTIDE SEQUENCE [LARGE SCALE GENOMIC DNA]</scope>
    <source>
        <strain evidence="3 4">DSM 21944</strain>
    </source>
</reference>
<evidence type="ECO:0000259" key="2">
    <source>
        <dbReference type="Pfam" id="PF13194"/>
    </source>
</evidence>
<comment type="caution">
    <text evidence="3">The sequence shown here is derived from an EMBL/GenBank/DDBJ whole genome shotgun (WGS) entry which is preliminary data.</text>
</comment>
<dbReference type="PANTHER" id="PTHR39084">
    <property type="entry name" value="MEMBRANE PROTEIN-RELATED"/>
    <property type="match status" value="1"/>
</dbReference>
<keyword evidence="1" id="KW-0472">Membrane</keyword>
<evidence type="ECO:0000313" key="4">
    <source>
        <dbReference type="Proteomes" id="UP000294599"/>
    </source>
</evidence>
<dbReference type="Proteomes" id="UP000294599">
    <property type="component" value="Unassembled WGS sequence"/>
</dbReference>
<dbReference type="RefSeq" id="WP_123522999.1">
    <property type="nucleotide sequence ID" value="NZ_JBHLWF010000014.1"/>
</dbReference>
<feature type="transmembrane region" description="Helical" evidence="1">
    <location>
        <begin position="261"/>
        <end position="279"/>
    </location>
</feature>
<feature type="transmembrane region" description="Helical" evidence="1">
    <location>
        <begin position="195"/>
        <end position="216"/>
    </location>
</feature>
<feature type="transmembrane region" description="Helical" evidence="1">
    <location>
        <begin position="228"/>
        <end position="249"/>
    </location>
</feature>
<feature type="transmembrane region" description="Helical" evidence="1">
    <location>
        <begin position="390"/>
        <end position="412"/>
    </location>
</feature>
<feature type="transmembrane region" description="Helical" evidence="1">
    <location>
        <begin position="299"/>
        <end position="319"/>
    </location>
</feature>
<evidence type="ECO:0000313" key="3">
    <source>
        <dbReference type="EMBL" id="TCS97528.1"/>
    </source>
</evidence>
<keyword evidence="1" id="KW-0812">Transmembrane</keyword>
<evidence type="ECO:0000256" key="1">
    <source>
        <dbReference type="SAM" id="Phobius"/>
    </source>
</evidence>
<name>A0A4R3LDS7_9GAMM</name>
<feature type="domain" description="DUF4010" evidence="2">
    <location>
        <begin position="175"/>
        <end position="384"/>
    </location>
</feature>
<feature type="transmembrane region" description="Helical" evidence="1">
    <location>
        <begin position="326"/>
        <end position="348"/>
    </location>
</feature>
<dbReference type="Pfam" id="PF13194">
    <property type="entry name" value="DUF4010"/>
    <property type="match status" value="1"/>
</dbReference>
<dbReference type="AlphaFoldDB" id="A0A4R3LDS7"/>
<dbReference type="PANTHER" id="PTHR39084:SF1">
    <property type="entry name" value="DUF4010 DOMAIN-CONTAINING PROTEIN"/>
    <property type="match status" value="1"/>
</dbReference>
<feature type="transmembrane region" description="Helical" evidence="1">
    <location>
        <begin position="43"/>
        <end position="76"/>
    </location>
</feature>
<feature type="transmembrane region" description="Helical" evidence="1">
    <location>
        <begin position="170"/>
        <end position="188"/>
    </location>
</feature>
<feature type="transmembrane region" description="Helical" evidence="1">
    <location>
        <begin position="140"/>
        <end position="155"/>
    </location>
</feature>
<feature type="transmembrane region" description="Helical" evidence="1">
    <location>
        <begin position="6"/>
        <end position="23"/>
    </location>
</feature>
<protein>
    <submittedName>
        <fullName evidence="3">Uncharacterized membrane protein (DUF4010 family)</fullName>
    </submittedName>
</protein>